<proteinExistence type="predicted"/>
<gene>
    <name evidence="1" type="ORF">SDC9_190424</name>
</gene>
<sequence length="84" mass="9969">MEESGFQMHFRRENHHIFLDGGNRLRRMINQNICRLIIEITVVKVIDKSGRKAFFCIHADYQIRNGIHFDLIIHSFDDVCIIPD</sequence>
<dbReference type="AlphaFoldDB" id="A0A645HWA7"/>
<protein>
    <submittedName>
        <fullName evidence="1">Uncharacterized protein</fullName>
    </submittedName>
</protein>
<comment type="caution">
    <text evidence="1">The sequence shown here is derived from an EMBL/GenBank/DDBJ whole genome shotgun (WGS) entry which is preliminary data.</text>
</comment>
<accession>A0A645HWA7</accession>
<evidence type="ECO:0000313" key="1">
    <source>
        <dbReference type="EMBL" id="MPN42866.1"/>
    </source>
</evidence>
<dbReference type="EMBL" id="VSSQ01100881">
    <property type="protein sequence ID" value="MPN42866.1"/>
    <property type="molecule type" value="Genomic_DNA"/>
</dbReference>
<name>A0A645HWA7_9ZZZZ</name>
<organism evidence="1">
    <name type="scientific">bioreactor metagenome</name>
    <dbReference type="NCBI Taxonomy" id="1076179"/>
    <lineage>
        <taxon>unclassified sequences</taxon>
        <taxon>metagenomes</taxon>
        <taxon>ecological metagenomes</taxon>
    </lineage>
</organism>
<reference evidence="1" key="1">
    <citation type="submission" date="2019-08" db="EMBL/GenBank/DDBJ databases">
        <authorList>
            <person name="Kucharzyk K."/>
            <person name="Murdoch R.W."/>
            <person name="Higgins S."/>
            <person name="Loffler F."/>
        </authorList>
    </citation>
    <scope>NUCLEOTIDE SEQUENCE</scope>
</reference>